<dbReference type="InterPro" id="IPR052711">
    <property type="entry name" value="Zinc_ADH-like"/>
</dbReference>
<dbReference type="Proteomes" id="UP001182556">
    <property type="component" value="Unassembled WGS sequence"/>
</dbReference>
<dbReference type="Gene3D" id="3.90.180.10">
    <property type="entry name" value="Medium-chain alcohol dehydrogenases, catalytic domain"/>
    <property type="match status" value="1"/>
</dbReference>
<dbReference type="Pfam" id="PF08240">
    <property type="entry name" value="ADH_N"/>
    <property type="match status" value="1"/>
</dbReference>
<dbReference type="AlphaFoldDB" id="A0AAD9FTY6"/>
<dbReference type="InterPro" id="IPR013154">
    <property type="entry name" value="ADH-like_N"/>
</dbReference>
<evidence type="ECO:0000259" key="1">
    <source>
        <dbReference type="SMART" id="SM00829"/>
    </source>
</evidence>
<evidence type="ECO:0000313" key="3">
    <source>
        <dbReference type="Proteomes" id="UP001182556"/>
    </source>
</evidence>
<dbReference type="PANTHER" id="PTHR45033:SF2">
    <property type="entry name" value="ZINC-TYPE ALCOHOL DEHYDROGENASE-LIKE PROTEIN C1773.06C"/>
    <property type="match status" value="1"/>
</dbReference>
<accession>A0AAD9FTY6</accession>
<dbReference type="SMART" id="SM00829">
    <property type="entry name" value="PKS_ER"/>
    <property type="match status" value="1"/>
</dbReference>
<dbReference type="SUPFAM" id="SSF50129">
    <property type="entry name" value="GroES-like"/>
    <property type="match status" value="1"/>
</dbReference>
<dbReference type="Gene3D" id="3.40.50.720">
    <property type="entry name" value="NAD(P)-binding Rossmann-like Domain"/>
    <property type="match status" value="1"/>
</dbReference>
<dbReference type="PANTHER" id="PTHR45033">
    <property type="match status" value="1"/>
</dbReference>
<dbReference type="InterPro" id="IPR036291">
    <property type="entry name" value="NAD(P)-bd_dom_sf"/>
</dbReference>
<organism evidence="2 3">
    <name type="scientific">Papiliotrema laurentii</name>
    <name type="common">Cryptococcus laurentii</name>
    <dbReference type="NCBI Taxonomy" id="5418"/>
    <lineage>
        <taxon>Eukaryota</taxon>
        <taxon>Fungi</taxon>
        <taxon>Dikarya</taxon>
        <taxon>Basidiomycota</taxon>
        <taxon>Agaricomycotina</taxon>
        <taxon>Tremellomycetes</taxon>
        <taxon>Tremellales</taxon>
        <taxon>Rhynchogastremaceae</taxon>
        <taxon>Papiliotrema</taxon>
    </lineage>
</organism>
<protein>
    <submittedName>
        <fullName evidence="2">Alcohol dehydrogenase</fullName>
    </submittedName>
</protein>
<feature type="domain" description="Enoyl reductase (ER)" evidence="1">
    <location>
        <begin position="16"/>
        <end position="364"/>
    </location>
</feature>
<dbReference type="CDD" id="cd08276">
    <property type="entry name" value="MDR7"/>
    <property type="match status" value="1"/>
</dbReference>
<keyword evidence="3" id="KW-1185">Reference proteome</keyword>
<dbReference type="EMBL" id="JAODAN010000002">
    <property type="protein sequence ID" value="KAK1925992.1"/>
    <property type="molecule type" value="Genomic_DNA"/>
</dbReference>
<reference evidence="2" key="1">
    <citation type="submission" date="2023-02" db="EMBL/GenBank/DDBJ databases">
        <title>Identification and recombinant expression of a fungal hydrolase from Papiliotrema laurentii that hydrolyzes apple cutin and clears colloidal polyester polyurethane.</title>
        <authorList>
            <consortium name="DOE Joint Genome Institute"/>
            <person name="Roman V.A."/>
            <person name="Bojanowski C."/>
            <person name="Crable B.R."/>
            <person name="Wagner D.N."/>
            <person name="Hung C.S."/>
            <person name="Nadeau L.J."/>
            <person name="Schratz L."/>
            <person name="Haridas S."/>
            <person name="Pangilinan J."/>
            <person name="Lipzen A."/>
            <person name="Na H."/>
            <person name="Yan M."/>
            <person name="Ng V."/>
            <person name="Grigoriev I.V."/>
            <person name="Spatafora J.W."/>
            <person name="Barlow D."/>
            <person name="Biffinger J."/>
            <person name="Kelley-Loughnane N."/>
            <person name="Varaljay V.A."/>
            <person name="Crookes-Goodson W.J."/>
        </authorList>
    </citation>
    <scope>NUCLEOTIDE SEQUENCE</scope>
    <source>
        <strain evidence="2">5307AH</strain>
    </source>
</reference>
<proteinExistence type="predicted"/>
<gene>
    <name evidence="2" type="ORF">DB88DRAFT_143891</name>
</gene>
<name>A0AAD9FTY6_PAPLA</name>
<dbReference type="InterPro" id="IPR020843">
    <property type="entry name" value="ER"/>
</dbReference>
<dbReference type="Pfam" id="PF00107">
    <property type="entry name" value="ADH_zinc_N"/>
    <property type="match status" value="1"/>
</dbReference>
<dbReference type="InterPro" id="IPR013149">
    <property type="entry name" value="ADH-like_C"/>
</dbReference>
<dbReference type="GO" id="GO:0016491">
    <property type="term" value="F:oxidoreductase activity"/>
    <property type="evidence" value="ECO:0007669"/>
    <property type="project" value="InterPro"/>
</dbReference>
<sequence>MSSKAMRRFVISHRNGIDGLALETDAPVPELQTPTDIIINIKALSLNARDLQIVTNDYPAPHAVPERVVPVSDGSGVVVAVGSAVTLFKVGDRVAPVFPQGHHHEEDMELRNPKRGLHRGLGGAIDGVACEYFVCDEEEAVALPANFSFEEGATLPVAFTTAWSSLYSHHPKLQAGQTVLCLGTGGVSLCAAQLALVSGAKVILTSSSQTKLDRAVSLLSPLAPSPDAIATIDYSTIDDWDREAIRLNGGKGVDFVIEIGGRGTIARSIRSTKQGGLVAVSGYMSDYKPIPQHILDEDIAKTILYSAASVRGVFVCNREELKTMIAALEYGSVRPIIDKTFAFEHLPSAYSYLAEGKHFGKVCIRL</sequence>
<comment type="caution">
    <text evidence="2">The sequence shown here is derived from an EMBL/GenBank/DDBJ whole genome shotgun (WGS) entry which is preliminary data.</text>
</comment>
<dbReference type="InterPro" id="IPR011032">
    <property type="entry name" value="GroES-like_sf"/>
</dbReference>
<dbReference type="SUPFAM" id="SSF51735">
    <property type="entry name" value="NAD(P)-binding Rossmann-fold domains"/>
    <property type="match status" value="1"/>
</dbReference>
<evidence type="ECO:0000313" key="2">
    <source>
        <dbReference type="EMBL" id="KAK1925992.1"/>
    </source>
</evidence>